<feature type="repeat" description="ANK" evidence="3">
    <location>
        <begin position="233"/>
        <end position="265"/>
    </location>
</feature>
<dbReference type="EMBL" id="KV918799">
    <property type="protein sequence ID" value="OSX79030.1"/>
    <property type="molecule type" value="Genomic_DNA"/>
</dbReference>
<evidence type="ECO:0000256" key="3">
    <source>
        <dbReference type="PROSITE-ProRule" id="PRU00023"/>
    </source>
</evidence>
<feature type="repeat" description="ANK" evidence="3">
    <location>
        <begin position="199"/>
        <end position="221"/>
    </location>
</feature>
<dbReference type="InterPro" id="IPR002110">
    <property type="entry name" value="Ankyrin_rpt"/>
</dbReference>
<dbReference type="SUPFAM" id="SSF48403">
    <property type="entry name" value="Ankyrin repeat"/>
    <property type="match status" value="1"/>
</dbReference>
<dbReference type="InterPro" id="IPR036770">
    <property type="entry name" value="Ankyrin_rpt-contain_sf"/>
</dbReference>
<dbReference type="Pfam" id="PF12796">
    <property type="entry name" value="Ank_2"/>
    <property type="match status" value="2"/>
</dbReference>
<keyword evidence="6" id="KW-1185">Reference proteome</keyword>
<evidence type="ECO:0000256" key="2">
    <source>
        <dbReference type="ARBA" id="ARBA00023043"/>
    </source>
</evidence>
<organism evidence="5 6">
    <name type="scientific">Porphyra umbilicalis</name>
    <name type="common">Purple laver</name>
    <name type="synonym">Red alga</name>
    <dbReference type="NCBI Taxonomy" id="2786"/>
    <lineage>
        <taxon>Eukaryota</taxon>
        <taxon>Rhodophyta</taxon>
        <taxon>Bangiophyceae</taxon>
        <taxon>Bangiales</taxon>
        <taxon>Bangiaceae</taxon>
        <taxon>Porphyra</taxon>
    </lineage>
</organism>
<evidence type="ECO:0000256" key="4">
    <source>
        <dbReference type="SAM" id="MobiDB-lite"/>
    </source>
</evidence>
<dbReference type="PRINTS" id="PR01415">
    <property type="entry name" value="ANKYRIN"/>
</dbReference>
<feature type="repeat" description="ANK" evidence="3">
    <location>
        <begin position="332"/>
        <end position="365"/>
    </location>
</feature>
<sequence>MADASGAAAHAAAENEARCRAYIAVDGGRTSESDDESYNDGGSDGSTSARYTTMAGMTASSSDSGSGGLKSARYTTMAGMMASSSSGSDAGAVATHDRVVTLTQDVQKRSPGYFDQHTDEEREFYDVMEPSTTPHPVLGAARDGIATHVATLLSRGCCGWGRTWRRRGVMHLAARRGSVATVATLMRYGIHENAGGDIYGHTPLHLAARAGHQPVVRVLVDADGALLGVPNLFGDGPLHVAVRNGRTGDVSLLWACGASAVLSNNYAVSPMTLAGPLSSVMGQTVAKRPDDRADAPLNALARRGRDKDLPTMTILLAAGADANYRDKVPMHHSFTPLENAAFVGRNAAMVKKLLEHQADVHAVGGLEQRTVLHWAAVGMRPEICGLLIGAGADVRKRDGAGHTTLQLAVRRRDSVRYRRRRRGQQHASLSDADATHVVFRCTAADIEAGGGSGVCAT</sequence>
<feature type="region of interest" description="Disordered" evidence="4">
    <location>
        <begin position="28"/>
        <end position="50"/>
    </location>
</feature>
<proteinExistence type="predicted"/>
<evidence type="ECO:0000256" key="1">
    <source>
        <dbReference type="ARBA" id="ARBA00022737"/>
    </source>
</evidence>
<dbReference type="PROSITE" id="PS50297">
    <property type="entry name" value="ANK_REP_REGION"/>
    <property type="match status" value="1"/>
</dbReference>
<keyword evidence="2 3" id="KW-0040">ANK repeat</keyword>
<accession>A0A1X6PDZ8</accession>
<dbReference type="OrthoDB" id="539213at2759"/>
<dbReference type="PANTHER" id="PTHR24171:SF8">
    <property type="entry name" value="BRCA1-ASSOCIATED RING DOMAIN PROTEIN 1"/>
    <property type="match status" value="1"/>
</dbReference>
<evidence type="ECO:0000313" key="6">
    <source>
        <dbReference type="Proteomes" id="UP000218209"/>
    </source>
</evidence>
<evidence type="ECO:0000313" key="5">
    <source>
        <dbReference type="EMBL" id="OSX79030.1"/>
    </source>
</evidence>
<dbReference type="AlphaFoldDB" id="A0A1X6PDZ8"/>
<dbReference type="PROSITE" id="PS50088">
    <property type="entry name" value="ANK_REPEAT"/>
    <property type="match status" value="5"/>
</dbReference>
<dbReference type="PANTHER" id="PTHR24171">
    <property type="entry name" value="ANKYRIN REPEAT DOMAIN-CONTAINING PROTEIN 39-RELATED"/>
    <property type="match status" value="1"/>
</dbReference>
<dbReference type="GO" id="GO:0085020">
    <property type="term" value="P:protein K6-linked ubiquitination"/>
    <property type="evidence" value="ECO:0007669"/>
    <property type="project" value="TreeGrafter"/>
</dbReference>
<gene>
    <name evidence="5" type="ORF">BU14_0091s0010</name>
</gene>
<feature type="repeat" description="ANK" evidence="3">
    <location>
        <begin position="367"/>
        <end position="399"/>
    </location>
</feature>
<dbReference type="GO" id="GO:0004842">
    <property type="term" value="F:ubiquitin-protein transferase activity"/>
    <property type="evidence" value="ECO:0007669"/>
    <property type="project" value="TreeGrafter"/>
</dbReference>
<name>A0A1X6PDZ8_PORUM</name>
<dbReference type="Proteomes" id="UP000218209">
    <property type="component" value="Unassembled WGS sequence"/>
</dbReference>
<feature type="repeat" description="ANK" evidence="3">
    <location>
        <begin position="292"/>
        <end position="327"/>
    </location>
</feature>
<dbReference type="SMART" id="SM00248">
    <property type="entry name" value="ANK"/>
    <property type="match status" value="6"/>
</dbReference>
<dbReference type="Gene3D" id="1.25.40.20">
    <property type="entry name" value="Ankyrin repeat-containing domain"/>
    <property type="match status" value="2"/>
</dbReference>
<reference evidence="5 6" key="1">
    <citation type="submission" date="2017-03" db="EMBL/GenBank/DDBJ databases">
        <title>WGS assembly of Porphyra umbilicalis.</title>
        <authorList>
            <person name="Brawley S.H."/>
            <person name="Blouin N.A."/>
            <person name="Ficko-Blean E."/>
            <person name="Wheeler G.L."/>
            <person name="Lohr M."/>
            <person name="Goodson H.V."/>
            <person name="Jenkins J.W."/>
            <person name="Blaby-Haas C.E."/>
            <person name="Helliwell K.E."/>
            <person name="Chan C."/>
            <person name="Marriage T."/>
            <person name="Bhattacharya D."/>
            <person name="Klein A.S."/>
            <person name="Badis Y."/>
            <person name="Brodie J."/>
            <person name="Cao Y."/>
            <person name="Collen J."/>
            <person name="Dittami S.M."/>
            <person name="Gachon C.M."/>
            <person name="Green B.R."/>
            <person name="Karpowicz S."/>
            <person name="Kim J.W."/>
            <person name="Kudahl U."/>
            <person name="Lin S."/>
            <person name="Michel G."/>
            <person name="Mittag M."/>
            <person name="Olson B.J."/>
            <person name="Pangilinan J."/>
            <person name="Peng Y."/>
            <person name="Qiu H."/>
            <person name="Shu S."/>
            <person name="Singer J.T."/>
            <person name="Smith A.G."/>
            <person name="Sprecher B.N."/>
            <person name="Wagner V."/>
            <person name="Wang W."/>
            <person name="Wang Z.-Y."/>
            <person name="Yan J."/>
            <person name="Yarish C."/>
            <person name="Zoeuner-Riek S."/>
            <person name="Zhuang Y."/>
            <person name="Zou Y."/>
            <person name="Lindquist E.A."/>
            <person name="Grimwood J."/>
            <person name="Barry K."/>
            <person name="Rokhsar D.S."/>
            <person name="Schmutz J."/>
            <person name="Stiller J.W."/>
            <person name="Grossman A.R."/>
            <person name="Prochnik S.E."/>
        </authorList>
    </citation>
    <scope>NUCLEOTIDE SEQUENCE [LARGE SCALE GENOMIC DNA]</scope>
    <source>
        <strain evidence="5">4086291</strain>
    </source>
</reference>
<keyword evidence="1" id="KW-0677">Repeat</keyword>
<protein>
    <submittedName>
        <fullName evidence="5">Uncharacterized protein</fullName>
    </submittedName>
</protein>